<sequence length="95" mass="10599">MNEEAPAESGTHRRLETELGRLRDRAAEMGRWALGMAHDGWRAFRAGDLGLAQQVLDRDTELDRYDQEVEHAVIGFLVTRQPAAGDLRAATALLK</sequence>
<dbReference type="Pfam" id="PF01895">
    <property type="entry name" value="PhoU"/>
    <property type="match status" value="1"/>
</dbReference>
<dbReference type="AlphaFoldDB" id="T1A143"/>
<dbReference type="InterPro" id="IPR028366">
    <property type="entry name" value="PhoU"/>
</dbReference>
<protein>
    <submittedName>
        <fullName evidence="2">Phosphate uptake regulator, PhoU</fullName>
    </submittedName>
</protein>
<organism evidence="2">
    <name type="scientific">mine drainage metagenome</name>
    <dbReference type="NCBI Taxonomy" id="410659"/>
    <lineage>
        <taxon>unclassified sequences</taxon>
        <taxon>metagenomes</taxon>
        <taxon>ecological metagenomes</taxon>
    </lineage>
</organism>
<reference evidence="2" key="2">
    <citation type="journal article" date="2014" name="ISME J.">
        <title>Microbial stratification in low pH oxic and suboxic macroscopic growths along an acid mine drainage.</title>
        <authorList>
            <person name="Mendez-Garcia C."/>
            <person name="Mesa V."/>
            <person name="Sprenger R.R."/>
            <person name="Richter M."/>
            <person name="Diez M.S."/>
            <person name="Solano J."/>
            <person name="Bargiela R."/>
            <person name="Golyshina O.V."/>
            <person name="Manteca A."/>
            <person name="Ramos J.L."/>
            <person name="Gallego J.R."/>
            <person name="Llorente I."/>
            <person name="Martins Dos Santos V.A."/>
            <person name="Jensen O.N."/>
            <person name="Pelaez A.I."/>
            <person name="Sanchez J."/>
            <person name="Ferrer M."/>
        </authorList>
    </citation>
    <scope>NUCLEOTIDE SEQUENCE</scope>
</reference>
<dbReference type="EMBL" id="AUZZ01005188">
    <property type="protein sequence ID" value="EQD50577.1"/>
    <property type="molecule type" value="Genomic_DNA"/>
</dbReference>
<evidence type="ECO:0000259" key="1">
    <source>
        <dbReference type="Pfam" id="PF01895"/>
    </source>
</evidence>
<dbReference type="InterPro" id="IPR038078">
    <property type="entry name" value="PhoU-like_sf"/>
</dbReference>
<feature type="non-terminal residue" evidence="2">
    <location>
        <position position="95"/>
    </location>
</feature>
<evidence type="ECO:0000313" key="2">
    <source>
        <dbReference type="EMBL" id="EQD50577.1"/>
    </source>
</evidence>
<dbReference type="InterPro" id="IPR026022">
    <property type="entry name" value="PhoU_dom"/>
</dbReference>
<dbReference type="GO" id="GO:0030643">
    <property type="term" value="P:intracellular phosphate ion homeostasis"/>
    <property type="evidence" value="ECO:0007669"/>
    <property type="project" value="InterPro"/>
</dbReference>
<dbReference type="PANTHER" id="PTHR42930">
    <property type="entry name" value="PHOSPHATE-SPECIFIC TRANSPORT SYSTEM ACCESSORY PROTEIN PHOU"/>
    <property type="match status" value="1"/>
</dbReference>
<dbReference type="PANTHER" id="PTHR42930:SF3">
    <property type="entry name" value="PHOSPHATE-SPECIFIC TRANSPORT SYSTEM ACCESSORY PROTEIN PHOU"/>
    <property type="match status" value="1"/>
</dbReference>
<feature type="domain" description="PhoU" evidence="1">
    <location>
        <begin position="28"/>
        <end position="95"/>
    </location>
</feature>
<gene>
    <name evidence="2" type="ORF">B2A_07261</name>
</gene>
<dbReference type="Gene3D" id="1.20.58.220">
    <property type="entry name" value="Phosphate transport system protein phou homolog 2, domain 2"/>
    <property type="match status" value="1"/>
</dbReference>
<accession>T1A143</accession>
<dbReference type="GO" id="GO:0045936">
    <property type="term" value="P:negative regulation of phosphate metabolic process"/>
    <property type="evidence" value="ECO:0007669"/>
    <property type="project" value="InterPro"/>
</dbReference>
<name>T1A143_9ZZZZ</name>
<reference evidence="2" key="1">
    <citation type="submission" date="2013-08" db="EMBL/GenBank/DDBJ databases">
        <authorList>
            <person name="Mendez C."/>
            <person name="Richter M."/>
            <person name="Ferrer M."/>
            <person name="Sanchez J."/>
        </authorList>
    </citation>
    <scope>NUCLEOTIDE SEQUENCE</scope>
</reference>
<comment type="caution">
    <text evidence="2">The sequence shown here is derived from an EMBL/GenBank/DDBJ whole genome shotgun (WGS) entry which is preliminary data.</text>
</comment>
<dbReference type="SUPFAM" id="SSF109755">
    <property type="entry name" value="PhoU-like"/>
    <property type="match status" value="1"/>
</dbReference>
<proteinExistence type="predicted"/>